<evidence type="ECO:0000313" key="3">
    <source>
        <dbReference type="Proteomes" id="UP000228952"/>
    </source>
</evidence>
<organism evidence="2 3">
    <name type="scientific">Candidatus Dojkabacteria bacterium CG_4_10_14_0_2_um_filter_Dojkabacteria_WS6_41_15</name>
    <dbReference type="NCBI Taxonomy" id="2014249"/>
    <lineage>
        <taxon>Bacteria</taxon>
        <taxon>Candidatus Dojkabacteria</taxon>
    </lineage>
</organism>
<dbReference type="EMBL" id="PFQB01000117">
    <property type="protein sequence ID" value="PJA12355.1"/>
    <property type="molecule type" value="Genomic_DNA"/>
</dbReference>
<evidence type="ECO:0000313" key="2">
    <source>
        <dbReference type="EMBL" id="PJA12355.1"/>
    </source>
</evidence>
<gene>
    <name evidence="2" type="ORF">COX64_04630</name>
</gene>
<accession>A0A2M7W1M1</accession>
<feature type="transmembrane region" description="Helical" evidence="1">
    <location>
        <begin position="23"/>
        <end position="50"/>
    </location>
</feature>
<dbReference type="AlphaFoldDB" id="A0A2M7W1M1"/>
<keyword evidence="1" id="KW-0812">Transmembrane</keyword>
<comment type="caution">
    <text evidence="2">The sequence shown here is derived from an EMBL/GenBank/DDBJ whole genome shotgun (WGS) entry which is preliminary data.</text>
</comment>
<proteinExistence type="predicted"/>
<reference evidence="3" key="1">
    <citation type="submission" date="2017-09" db="EMBL/GenBank/DDBJ databases">
        <title>Depth-based differentiation of microbial function through sediment-hosted aquifers and enrichment of novel symbionts in the deep terrestrial subsurface.</title>
        <authorList>
            <person name="Probst A.J."/>
            <person name="Ladd B."/>
            <person name="Jarett J.K."/>
            <person name="Geller-Mcgrath D.E."/>
            <person name="Sieber C.M.K."/>
            <person name="Emerson J.B."/>
            <person name="Anantharaman K."/>
            <person name="Thomas B.C."/>
            <person name="Malmstrom R."/>
            <person name="Stieglmeier M."/>
            <person name="Klingl A."/>
            <person name="Woyke T."/>
            <person name="Ryan C.M."/>
            <person name="Banfield J.F."/>
        </authorList>
    </citation>
    <scope>NUCLEOTIDE SEQUENCE [LARGE SCALE GENOMIC DNA]</scope>
</reference>
<keyword evidence="1" id="KW-1133">Transmembrane helix</keyword>
<name>A0A2M7W1M1_9BACT</name>
<protein>
    <submittedName>
        <fullName evidence="2">Uncharacterized protein</fullName>
    </submittedName>
</protein>
<keyword evidence="1" id="KW-0472">Membrane</keyword>
<sequence>MESQNNAVRTLDYVNRNKTGGKAYLQGMVALSIVLVSALVAVFVYVPYVAKTKEIAKKRTSLEQEVQTLQKKYDTISGYNRSDLADELKSARYFIPDEIRVAQLATFINVNAKLFNLQVARLGINEDRSEIKQSLGDAEKVKLLGEAKEVASVFLGRVEGPFSFTGTRDDIYKFLDFLVMGGFATNFDQVSLTTGETDTTWSVTFFTSYYYLQPVTKVNAATPLLEIDKSALKPITVNNNNIVPTPIDNASPSPTPTL</sequence>
<evidence type="ECO:0000256" key="1">
    <source>
        <dbReference type="SAM" id="Phobius"/>
    </source>
</evidence>
<dbReference type="Proteomes" id="UP000228952">
    <property type="component" value="Unassembled WGS sequence"/>
</dbReference>